<organism evidence="2 3">
    <name type="scientific">Streptomyces kronopolitis</name>
    <dbReference type="NCBI Taxonomy" id="1612435"/>
    <lineage>
        <taxon>Bacteria</taxon>
        <taxon>Bacillati</taxon>
        <taxon>Actinomycetota</taxon>
        <taxon>Actinomycetes</taxon>
        <taxon>Kitasatosporales</taxon>
        <taxon>Streptomycetaceae</taxon>
        <taxon>Streptomyces</taxon>
    </lineage>
</organism>
<proteinExistence type="predicted"/>
<reference evidence="3" key="1">
    <citation type="journal article" date="2019" name="Int. J. Syst. Evol. Microbiol.">
        <title>The Global Catalogue of Microorganisms (GCM) 10K type strain sequencing project: providing services to taxonomists for standard genome sequencing and annotation.</title>
        <authorList>
            <consortium name="The Broad Institute Genomics Platform"/>
            <consortium name="The Broad Institute Genome Sequencing Center for Infectious Disease"/>
            <person name="Wu L."/>
            <person name="Ma J."/>
        </authorList>
    </citation>
    <scope>NUCLEOTIDE SEQUENCE [LARGE SCALE GENOMIC DNA]</scope>
    <source>
        <strain evidence="3">CGMCC 4.7323</strain>
    </source>
</reference>
<dbReference type="Proteomes" id="UP000600080">
    <property type="component" value="Unassembled WGS sequence"/>
</dbReference>
<keyword evidence="1" id="KW-1133">Transmembrane helix</keyword>
<keyword evidence="3" id="KW-1185">Reference proteome</keyword>
<gene>
    <name evidence="2" type="ORF">GCM10012285_61270</name>
</gene>
<evidence type="ECO:0000313" key="2">
    <source>
        <dbReference type="EMBL" id="GGN61826.1"/>
    </source>
</evidence>
<feature type="transmembrane region" description="Helical" evidence="1">
    <location>
        <begin position="20"/>
        <end position="41"/>
    </location>
</feature>
<protein>
    <submittedName>
        <fullName evidence="2">Uncharacterized protein</fullName>
    </submittedName>
</protein>
<comment type="caution">
    <text evidence="2">The sequence shown here is derived from an EMBL/GenBank/DDBJ whole genome shotgun (WGS) entry which is preliminary data.</text>
</comment>
<keyword evidence="1" id="KW-0812">Transmembrane</keyword>
<keyword evidence="1" id="KW-0472">Membrane</keyword>
<dbReference type="GeneID" id="301551802"/>
<dbReference type="RefSeq" id="WP_189103601.1">
    <property type="nucleotide sequence ID" value="NZ_BMND01000043.1"/>
</dbReference>
<accession>A0ABQ2K0Z4</accession>
<feature type="transmembrane region" description="Helical" evidence="1">
    <location>
        <begin position="175"/>
        <end position="193"/>
    </location>
</feature>
<feature type="transmembrane region" description="Helical" evidence="1">
    <location>
        <begin position="127"/>
        <end position="150"/>
    </location>
</feature>
<evidence type="ECO:0000313" key="3">
    <source>
        <dbReference type="Proteomes" id="UP000600080"/>
    </source>
</evidence>
<name>A0ABQ2K0Z4_9ACTN</name>
<evidence type="ECO:0000256" key="1">
    <source>
        <dbReference type="SAM" id="Phobius"/>
    </source>
</evidence>
<dbReference type="EMBL" id="BMND01000043">
    <property type="protein sequence ID" value="GGN61826.1"/>
    <property type="molecule type" value="Genomic_DNA"/>
</dbReference>
<sequence>MELGQLAPSVTAPELPRPGIGGRALGALFFVVALVMFGMAFSNAAHAGGIAGTHGTLTVKSCRVEHSGTTGHRSETTWCEGTFRSGDGRSTDDTATVRADRKPGDKIPVQQSGNEYLRTGPGEVSRWIALFFCGWVVAAIGLPFAATGMFPRGGAQMLMINRSVSGTRAGEARKWLFLVGIGGAAVCMLFTWMQSQ</sequence>